<dbReference type="CDD" id="cd00761">
    <property type="entry name" value="Glyco_tranf_GTA_type"/>
    <property type="match status" value="1"/>
</dbReference>
<dbReference type="InterPro" id="IPR029044">
    <property type="entry name" value="Nucleotide-diphossugar_trans"/>
</dbReference>
<dbReference type="Proteomes" id="UP000199588">
    <property type="component" value="Unassembled WGS sequence"/>
</dbReference>
<sequence length="850" mass="100147">MPFYFFKKSKGAYRYTVITVLTNFEKSLDEYFHSLVNQSLDFAKNIDVILVDIGPENLLQQSINKWKKRYSTNISYFYKKNCDISNARNFALSKVKTDWVTFINANDFIDFDYFRQVDKNITQDISICLCNPFYFFDIDSKFYNTHPLKYCFGKTKTKQIKYISDYSYSSVSSIIFNYSTICENNILFNEVSDAESSGCKFVYDYLKINLDKKALYLNRAKYFYRQKNQTSAVLLHKGLDTKFIYSDYISILEDAELTNNGLLVCVKNAVLINLHDQLVKIITGVFKLDKNEIDNYLNKLKSVFSHIDEDSVLRPHFNISQLHKIGILGLKNSLSDENVAYINNIDIEKKQILIVYYTKSKRLFDFSLNDQDLIPNYIKTINYNIGSYLYAFERRCWISYRDESDLLTLKDKESNIKLNLLGKSYRELSIFNILKQHMRGAKKYKSDGSWIIMDRDVQADDNGEHFYRYMRQFHPEQKCYFALNKDSHDWVRLQQDNFQLLDFGSLKFEHQLRRSSKIISSYFDEYIQDYFGDNYCYSKKFIFLQHGITKDDISESLNNKKNMLRMITATSQEYDSIIKEGSPYQMGKKEVALTGFPRHDVLLQNSENNDENLILIMPTWRLSIVGNPLTGSNKRNFNHDFLKTKFAQCWGEVLRSKELEKLAIKYKYKIIFAPHINIEPYISILNIPDYIDIWTSSDSTYSIQDLFKKATFMITDYSSVAFEMAFLKKLVVYYQFDRDTAFSGSHIYRQGYFSYEKDGFGPICLDKDALLNELEKIMIDNGQLFEPYAARIENMFPYRDGKNCQRVYNSIVNLDSSNNEYDVTILNQYINQAFEDGDFQLYNIRNQLLK</sequence>
<protein>
    <submittedName>
        <fullName evidence="2">CDP-glycerol glycerophosphotransferase, TagB/SpsB family</fullName>
    </submittedName>
</protein>
<dbReference type="Pfam" id="PF04464">
    <property type="entry name" value="Glyphos_transf"/>
    <property type="match status" value="1"/>
</dbReference>
<dbReference type="InterPro" id="IPR007554">
    <property type="entry name" value="Glycerophosphate_synth"/>
</dbReference>
<dbReference type="PANTHER" id="PTHR37316:SF3">
    <property type="entry name" value="TEICHOIC ACID GLYCEROL-PHOSPHATE TRANSFERASE"/>
    <property type="match status" value="1"/>
</dbReference>
<dbReference type="EMBL" id="FMUQ01000004">
    <property type="protein sequence ID" value="SCX88045.1"/>
    <property type="molecule type" value="Genomic_DNA"/>
</dbReference>
<dbReference type="Gene3D" id="3.90.550.10">
    <property type="entry name" value="Spore Coat Polysaccharide Biosynthesis Protein SpsA, Chain A"/>
    <property type="match status" value="1"/>
</dbReference>
<keyword evidence="3" id="KW-1185">Reference proteome</keyword>
<reference evidence="2 3" key="1">
    <citation type="submission" date="2016-10" db="EMBL/GenBank/DDBJ databases">
        <authorList>
            <person name="Varghese N."/>
            <person name="Submissions S."/>
        </authorList>
    </citation>
    <scope>NUCLEOTIDE SEQUENCE [LARGE SCALE GENOMIC DNA]</scope>
    <source>
        <strain evidence="2 3">DSM 22022</strain>
    </source>
</reference>
<organism evidence="2 3">
    <name type="scientific">Basfia succiniciproducens</name>
    <dbReference type="NCBI Taxonomy" id="653940"/>
    <lineage>
        <taxon>Bacteria</taxon>
        <taxon>Pseudomonadati</taxon>
        <taxon>Pseudomonadota</taxon>
        <taxon>Gammaproteobacteria</taxon>
        <taxon>Pasteurellales</taxon>
        <taxon>Pasteurellaceae</taxon>
        <taxon>Basfia</taxon>
    </lineage>
</organism>
<evidence type="ECO:0000313" key="3">
    <source>
        <dbReference type="Proteomes" id="UP000199588"/>
    </source>
</evidence>
<dbReference type="PANTHER" id="PTHR37316">
    <property type="entry name" value="TEICHOIC ACID GLYCEROL-PHOSPHATE PRIMASE"/>
    <property type="match status" value="1"/>
</dbReference>
<dbReference type="Pfam" id="PF00535">
    <property type="entry name" value="Glycos_transf_2"/>
    <property type="match status" value="1"/>
</dbReference>
<proteinExistence type="predicted"/>
<feature type="domain" description="Glycosyltransferase 2-like" evidence="1">
    <location>
        <begin position="16"/>
        <end position="155"/>
    </location>
</feature>
<accession>A0A1G5BD16</accession>
<dbReference type="SUPFAM" id="SSF53756">
    <property type="entry name" value="UDP-Glycosyltransferase/glycogen phosphorylase"/>
    <property type="match status" value="1"/>
</dbReference>
<dbReference type="SUPFAM" id="SSF53448">
    <property type="entry name" value="Nucleotide-diphospho-sugar transferases"/>
    <property type="match status" value="1"/>
</dbReference>
<dbReference type="InterPro" id="IPR043148">
    <property type="entry name" value="TagF_C"/>
</dbReference>
<gene>
    <name evidence="2" type="ORF">SAMN02910354_00704</name>
</gene>
<dbReference type="Gene3D" id="3.40.50.12580">
    <property type="match status" value="1"/>
</dbReference>
<dbReference type="InterPro" id="IPR051612">
    <property type="entry name" value="Teichoic_Acid_Biosynth"/>
</dbReference>
<evidence type="ECO:0000259" key="1">
    <source>
        <dbReference type="Pfam" id="PF00535"/>
    </source>
</evidence>
<dbReference type="InterPro" id="IPR001173">
    <property type="entry name" value="Glyco_trans_2-like"/>
</dbReference>
<evidence type="ECO:0000313" key="2">
    <source>
        <dbReference type="EMBL" id="SCX88045.1"/>
    </source>
</evidence>
<name>A0A1G5BD16_9PAST</name>
<comment type="caution">
    <text evidence="2">The sequence shown here is derived from an EMBL/GenBank/DDBJ whole genome shotgun (WGS) entry which is preliminary data.</text>
</comment>